<evidence type="ECO:0000256" key="1">
    <source>
        <dbReference type="SAM" id="Phobius"/>
    </source>
</evidence>
<organism evidence="2">
    <name type="scientific">candidate division WOR-3 bacterium</name>
    <dbReference type="NCBI Taxonomy" id="2052148"/>
    <lineage>
        <taxon>Bacteria</taxon>
        <taxon>Bacteria division WOR-3</taxon>
    </lineage>
</organism>
<comment type="caution">
    <text evidence="2">The sequence shown here is derived from an EMBL/GenBank/DDBJ whole genome shotgun (WGS) entry which is preliminary data.</text>
</comment>
<evidence type="ECO:0000313" key="2">
    <source>
        <dbReference type="EMBL" id="HGL18322.1"/>
    </source>
</evidence>
<feature type="transmembrane region" description="Helical" evidence="1">
    <location>
        <begin position="72"/>
        <end position="95"/>
    </location>
</feature>
<gene>
    <name evidence="2" type="ORF">ENU66_08350</name>
</gene>
<name>A0A7V3ZZ72_UNCW3</name>
<dbReference type="AlphaFoldDB" id="A0A7V3ZZ72"/>
<protein>
    <submittedName>
        <fullName evidence="2">Uncharacterized protein</fullName>
    </submittedName>
</protein>
<accession>A0A7V3ZZ72</accession>
<feature type="transmembrane region" description="Helical" evidence="1">
    <location>
        <begin position="101"/>
        <end position="118"/>
    </location>
</feature>
<dbReference type="EMBL" id="DTDJ01000051">
    <property type="protein sequence ID" value="HGL18322.1"/>
    <property type="molecule type" value="Genomic_DNA"/>
</dbReference>
<feature type="transmembrane region" description="Helical" evidence="1">
    <location>
        <begin position="38"/>
        <end position="60"/>
    </location>
</feature>
<keyword evidence="1" id="KW-1133">Transmembrane helix</keyword>
<keyword evidence="1" id="KW-0812">Transmembrane</keyword>
<proteinExistence type="predicted"/>
<reference evidence="2" key="1">
    <citation type="journal article" date="2020" name="mSystems">
        <title>Genome- and Community-Level Interaction Insights into Carbon Utilization and Element Cycling Functions of Hydrothermarchaeota in Hydrothermal Sediment.</title>
        <authorList>
            <person name="Zhou Z."/>
            <person name="Liu Y."/>
            <person name="Xu W."/>
            <person name="Pan J."/>
            <person name="Luo Z.H."/>
            <person name="Li M."/>
        </authorList>
    </citation>
    <scope>NUCLEOTIDE SEQUENCE [LARGE SCALE GENOMIC DNA]</scope>
    <source>
        <strain evidence="2">SpSt-69</strain>
    </source>
</reference>
<sequence>MRKKVIKYIAVFALLFQISLLIYAILKLKGGVEEEVHITFLRITLLIGSAMMVILTRYFLRFINLVKASRGILLIMVISLLPAIVIPAGGFAFAYKTNSSGEYILFFVIGLYHLLRYYPLLIKI</sequence>
<keyword evidence="1" id="KW-0472">Membrane</keyword>
<feature type="transmembrane region" description="Helical" evidence="1">
    <location>
        <begin position="5"/>
        <end position="26"/>
    </location>
</feature>